<dbReference type="AlphaFoldDB" id="A0A7Y2E8X5"/>
<dbReference type="EMBL" id="JABDJR010000334">
    <property type="protein sequence ID" value="NNF06790.1"/>
    <property type="molecule type" value="Genomic_DNA"/>
</dbReference>
<evidence type="ECO:0000313" key="1">
    <source>
        <dbReference type="EMBL" id="NNF06790.1"/>
    </source>
</evidence>
<name>A0A7Y2E8X5_UNCEI</name>
<organism evidence="1 2">
    <name type="scientific">Eiseniibacteriota bacterium</name>
    <dbReference type="NCBI Taxonomy" id="2212470"/>
    <lineage>
        <taxon>Bacteria</taxon>
        <taxon>Candidatus Eiseniibacteriota</taxon>
    </lineage>
</organism>
<accession>A0A7Y2E8X5</accession>
<reference evidence="1 2" key="1">
    <citation type="submission" date="2020-03" db="EMBL/GenBank/DDBJ databases">
        <title>Metabolic flexibility allows generalist bacteria to become dominant in a frequently disturbed ecosystem.</title>
        <authorList>
            <person name="Chen Y.-J."/>
            <person name="Leung P.M."/>
            <person name="Bay S.K."/>
            <person name="Hugenholtz P."/>
            <person name="Kessler A.J."/>
            <person name="Shelley G."/>
            <person name="Waite D.W."/>
            <person name="Cook P.L."/>
            <person name="Greening C."/>
        </authorList>
    </citation>
    <scope>NUCLEOTIDE SEQUENCE [LARGE SCALE GENOMIC DNA]</scope>
    <source>
        <strain evidence="1">SS_bin_28</strain>
    </source>
</reference>
<evidence type="ECO:0000313" key="2">
    <source>
        <dbReference type="Proteomes" id="UP000547674"/>
    </source>
</evidence>
<proteinExistence type="predicted"/>
<protein>
    <recommendedName>
        <fullName evidence="3">Capsule assembly Wzi family protein</fullName>
    </recommendedName>
</protein>
<dbReference type="Gene3D" id="2.40.160.130">
    <property type="entry name" value="Capsule assembly protein Wzi"/>
    <property type="match status" value="1"/>
</dbReference>
<evidence type="ECO:0008006" key="3">
    <source>
        <dbReference type="Google" id="ProtNLM"/>
    </source>
</evidence>
<dbReference type="Proteomes" id="UP000547674">
    <property type="component" value="Unassembled WGS sequence"/>
</dbReference>
<dbReference type="Pfam" id="PF14052">
    <property type="entry name" value="Caps_assemb_Wzi"/>
    <property type="match status" value="1"/>
</dbReference>
<sequence length="496" mass="55087">MKQIIPVSKLAKRCFASLFGLLALLCLFVPAAVGGVLLYPDDTRLRMDIELLKDAGYFAGPISAWPLDLTQVFSGGVLKTNDPAVEAAYARLQSQWFLRRSVELSFGYRSGDPWAPGFGNFFRSRGETEVHATLREGALSVVLRAGMTYRNGGPAIGHFDGTAVAYDLGTWTVYGGLPDRWYGPGWDGGLTLSQNARPVPGIGLSRRLPKPFSRTIFKYLGPWRFDAFLGRLSHHREISNPYFLNFHLAIEPFSGLEMGSSRGLMLCGEGRPCDLETWARSLVGLFDADNTGTEQEPGNQVASFEAQYTFPAIGVSWHPYTEIFIEDEVQDVSTVFGLRVRRSAEGRVWWVRLEHVDTLANRILGRPEPGVTYDHFIYRTGYRHRGDVIGHPLGGDARGVTVEVGLVNKRGNRGWLRYRQVGYDPESMEAGSAARAHALELGYDHRSPRNRVFVQGRLGNVSPRSPQLNLDEAAVELGLSVSIHKEARTTRENGSR</sequence>
<dbReference type="InterPro" id="IPR038636">
    <property type="entry name" value="Wzi_sf"/>
</dbReference>
<comment type="caution">
    <text evidence="1">The sequence shown here is derived from an EMBL/GenBank/DDBJ whole genome shotgun (WGS) entry which is preliminary data.</text>
</comment>
<dbReference type="InterPro" id="IPR026950">
    <property type="entry name" value="Caps_assemb_Wzi"/>
</dbReference>
<gene>
    <name evidence="1" type="ORF">HKN21_08515</name>
</gene>